<gene>
    <name evidence="3" type="ORF">C8J55DRAFT_502577</name>
</gene>
<feature type="chain" id="PRO_5040882771" evidence="2">
    <location>
        <begin position="16"/>
        <end position="96"/>
    </location>
</feature>
<evidence type="ECO:0000313" key="4">
    <source>
        <dbReference type="Proteomes" id="UP001150238"/>
    </source>
</evidence>
<accession>A0A9W9DYB3</accession>
<sequence length="96" mass="11259">MVHLAVGVFLESLSSLCMYLASQLYYVSHFSCYHCPSFCHVHLLLQCLHDFERDPWFFICCCYLSIYLSTTIYSVRYFSRIPCCLLMIFICLVLSS</sequence>
<comment type="caution">
    <text evidence="3">The sequence shown here is derived from an EMBL/GenBank/DDBJ whole genome shotgun (WGS) entry which is preliminary data.</text>
</comment>
<organism evidence="3 4">
    <name type="scientific">Lentinula lateritia</name>
    <dbReference type="NCBI Taxonomy" id="40482"/>
    <lineage>
        <taxon>Eukaryota</taxon>
        <taxon>Fungi</taxon>
        <taxon>Dikarya</taxon>
        <taxon>Basidiomycota</taxon>
        <taxon>Agaricomycotina</taxon>
        <taxon>Agaricomycetes</taxon>
        <taxon>Agaricomycetidae</taxon>
        <taxon>Agaricales</taxon>
        <taxon>Marasmiineae</taxon>
        <taxon>Omphalotaceae</taxon>
        <taxon>Lentinula</taxon>
    </lineage>
</organism>
<dbReference type="EMBL" id="JANVFS010000005">
    <property type="protein sequence ID" value="KAJ4491976.1"/>
    <property type="molecule type" value="Genomic_DNA"/>
</dbReference>
<name>A0A9W9DYB3_9AGAR</name>
<keyword evidence="1" id="KW-1133">Transmembrane helix</keyword>
<protein>
    <submittedName>
        <fullName evidence="3">Uncharacterized protein</fullName>
    </submittedName>
</protein>
<dbReference type="AlphaFoldDB" id="A0A9W9DYB3"/>
<keyword evidence="1" id="KW-0472">Membrane</keyword>
<dbReference type="Proteomes" id="UP001150238">
    <property type="component" value="Unassembled WGS sequence"/>
</dbReference>
<keyword evidence="2" id="KW-0732">Signal</keyword>
<proteinExistence type="predicted"/>
<reference evidence="3" key="2">
    <citation type="journal article" date="2023" name="Proc. Natl. Acad. Sci. U.S.A.">
        <title>A global phylogenomic analysis of the shiitake genus Lentinula.</title>
        <authorList>
            <person name="Sierra-Patev S."/>
            <person name="Min B."/>
            <person name="Naranjo-Ortiz M."/>
            <person name="Looney B."/>
            <person name="Konkel Z."/>
            <person name="Slot J.C."/>
            <person name="Sakamoto Y."/>
            <person name="Steenwyk J.L."/>
            <person name="Rokas A."/>
            <person name="Carro J."/>
            <person name="Camarero S."/>
            <person name="Ferreira P."/>
            <person name="Molpeceres G."/>
            <person name="Ruiz-Duenas F.J."/>
            <person name="Serrano A."/>
            <person name="Henrissat B."/>
            <person name="Drula E."/>
            <person name="Hughes K.W."/>
            <person name="Mata J.L."/>
            <person name="Ishikawa N.K."/>
            <person name="Vargas-Isla R."/>
            <person name="Ushijima S."/>
            <person name="Smith C.A."/>
            <person name="Donoghue J."/>
            <person name="Ahrendt S."/>
            <person name="Andreopoulos W."/>
            <person name="He G."/>
            <person name="LaButti K."/>
            <person name="Lipzen A."/>
            <person name="Ng V."/>
            <person name="Riley R."/>
            <person name="Sandor L."/>
            <person name="Barry K."/>
            <person name="Martinez A.T."/>
            <person name="Xiao Y."/>
            <person name="Gibbons J.G."/>
            <person name="Terashima K."/>
            <person name="Grigoriev I.V."/>
            <person name="Hibbett D."/>
        </authorList>
    </citation>
    <scope>NUCLEOTIDE SEQUENCE</scope>
    <source>
        <strain evidence="3">Sp2 HRB7682 ss15</strain>
    </source>
</reference>
<keyword evidence="1" id="KW-0812">Transmembrane</keyword>
<reference evidence="3" key="1">
    <citation type="submission" date="2022-08" db="EMBL/GenBank/DDBJ databases">
        <authorList>
            <consortium name="DOE Joint Genome Institute"/>
            <person name="Min B."/>
            <person name="Riley R."/>
            <person name="Sierra-Patev S."/>
            <person name="Naranjo-Ortiz M."/>
            <person name="Looney B."/>
            <person name="Konkel Z."/>
            <person name="Slot J.C."/>
            <person name="Sakamoto Y."/>
            <person name="Steenwyk J.L."/>
            <person name="Rokas A."/>
            <person name="Carro J."/>
            <person name="Camarero S."/>
            <person name="Ferreira P."/>
            <person name="Molpeceres G."/>
            <person name="Ruiz-Duenas F.J."/>
            <person name="Serrano A."/>
            <person name="Henrissat B."/>
            <person name="Drula E."/>
            <person name="Hughes K.W."/>
            <person name="Mata J.L."/>
            <person name="Ishikawa N.K."/>
            <person name="Vargas-Isla R."/>
            <person name="Ushijima S."/>
            <person name="Smith C.A."/>
            <person name="Ahrendt S."/>
            <person name="Andreopoulos W."/>
            <person name="He G."/>
            <person name="Labutti K."/>
            <person name="Lipzen A."/>
            <person name="Ng V."/>
            <person name="Sandor L."/>
            <person name="Barry K."/>
            <person name="Martinez A.T."/>
            <person name="Xiao Y."/>
            <person name="Gibbons J.G."/>
            <person name="Terashima K."/>
            <person name="Hibbett D.S."/>
            <person name="Grigoriev I.V."/>
        </authorList>
    </citation>
    <scope>NUCLEOTIDE SEQUENCE</scope>
    <source>
        <strain evidence="3">Sp2 HRB7682 ss15</strain>
    </source>
</reference>
<evidence type="ECO:0000313" key="3">
    <source>
        <dbReference type="EMBL" id="KAJ4491976.1"/>
    </source>
</evidence>
<evidence type="ECO:0000256" key="1">
    <source>
        <dbReference type="SAM" id="Phobius"/>
    </source>
</evidence>
<feature type="signal peptide" evidence="2">
    <location>
        <begin position="1"/>
        <end position="15"/>
    </location>
</feature>
<feature type="transmembrane region" description="Helical" evidence="1">
    <location>
        <begin position="56"/>
        <end position="73"/>
    </location>
</feature>
<evidence type="ECO:0000256" key="2">
    <source>
        <dbReference type="SAM" id="SignalP"/>
    </source>
</evidence>